<proteinExistence type="predicted"/>
<dbReference type="EMBL" id="LRRQ01000137">
    <property type="protein sequence ID" value="OAM88297.1"/>
    <property type="molecule type" value="Genomic_DNA"/>
</dbReference>
<name>A0A178IGL8_9BACT</name>
<dbReference type="Gene3D" id="3.60.10.10">
    <property type="entry name" value="Endonuclease/exonuclease/phosphatase"/>
    <property type="match status" value="1"/>
</dbReference>
<dbReference type="GO" id="GO:0000175">
    <property type="term" value="F:3'-5'-RNA exonuclease activity"/>
    <property type="evidence" value="ECO:0007669"/>
    <property type="project" value="TreeGrafter"/>
</dbReference>
<evidence type="ECO:0000256" key="1">
    <source>
        <dbReference type="SAM" id="SignalP"/>
    </source>
</evidence>
<organism evidence="3 4">
    <name type="scientific">Termitidicoccus mucosus</name>
    <dbReference type="NCBI Taxonomy" id="1184151"/>
    <lineage>
        <taxon>Bacteria</taxon>
        <taxon>Pseudomonadati</taxon>
        <taxon>Verrucomicrobiota</taxon>
        <taxon>Opitutia</taxon>
        <taxon>Opitutales</taxon>
        <taxon>Opitutaceae</taxon>
        <taxon>Termitidicoccus</taxon>
    </lineage>
</organism>
<evidence type="ECO:0000259" key="2">
    <source>
        <dbReference type="Pfam" id="PF03372"/>
    </source>
</evidence>
<feature type="chain" id="PRO_5008088832" description="Endonuclease/exonuclease/phosphatase domain-containing protein" evidence="1">
    <location>
        <begin position="23"/>
        <end position="324"/>
    </location>
</feature>
<protein>
    <recommendedName>
        <fullName evidence="2">Endonuclease/exonuclease/phosphatase domain-containing protein</fullName>
    </recommendedName>
</protein>
<dbReference type="AlphaFoldDB" id="A0A178IGL8"/>
<dbReference type="InterPro" id="IPR005135">
    <property type="entry name" value="Endo/exonuclease/phosphatase"/>
</dbReference>
<dbReference type="STRING" id="1184151.AW736_19130"/>
<keyword evidence="1" id="KW-0732">Signal</keyword>
<dbReference type="SUPFAM" id="SSF56219">
    <property type="entry name" value="DNase I-like"/>
    <property type="match status" value="1"/>
</dbReference>
<dbReference type="Pfam" id="PF03372">
    <property type="entry name" value="Exo_endo_phos"/>
    <property type="match status" value="1"/>
</dbReference>
<dbReference type="PANTHER" id="PTHR12121:SF36">
    <property type="entry name" value="ENDONUCLEASE_EXONUCLEASE_PHOSPHATASE DOMAIN-CONTAINING PROTEIN"/>
    <property type="match status" value="1"/>
</dbReference>
<keyword evidence="4" id="KW-1185">Reference proteome</keyword>
<dbReference type="CDD" id="cd09083">
    <property type="entry name" value="EEP-1"/>
    <property type="match status" value="1"/>
</dbReference>
<reference evidence="3 4" key="1">
    <citation type="submission" date="2016-01" db="EMBL/GenBank/DDBJ databases">
        <title>High potential of lignocellulose degradation of a new Verrucomicrobia species.</title>
        <authorList>
            <person name="Wang Y."/>
            <person name="Shi Y."/>
            <person name="Qiu Z."/>
            <person name="Liu S."/>
            <person name="Yang H."/>
        </authorList>
    </citation>
    <scope>NUCLEOTIDE SEQUENCE [LARGE SCALE GENOMIC DNA]</scope>
    <source>
        <strain evidence="3 4">TSB47</strain>
    </source>
</reference>
<evidence type="ECO:0000313" key="3">
    <source>
        <dbReference type="EMBL" id="OAM88297.1"/>
    </source>
</evidence>
<accession>A0A178IGL8</accession>
<dbReference type="Proteomes" id="UP000078486">
    <property type="component" value="Unassembled WGS sequence"/>
</dbReference>
<dbReference type="OrthoDB" id="9793162at2"/>
<dbReference type="InterPro" id="IPR050410">
    <property type="entry name" value="CCR4/nocturin_mRNA_transcr"/>
</dbReference>
<feature type="domain" description="Endonuclease/exonuclease/phosphatase" evidence="2">
    <location>
        <begin position="49"/>
        <end position="294"/>
    </location>
</feature>
<dbReference type="PANTHER" id="PTHR12121">
    <property type="entry name" value="CARBON CATABOLITE REPRESSOR PROTEIN 4"/>
    <property type="match status" value="1"/>
</dbReference>
<dbReference type="InterPro" id="IPR036691">
    <property type="entry name" value="Endo/exonu/phosph_ase_sf"/>
</dbReference>
<feature type="signal peptide" evidence="1">
    <location>
        <begin position="1"/>
        <end position="22"/>
    </location>
</feature>
<gene>
    <name evidence="3" type="ORF">AW736_19130</name>
</gene>
<sequence length="324" mass="35194">MKFSMKPVLLAALCALASAAPAADDTLAPRPRPAATAIRVVTANLRVPVNGDYATGNGWNQRRELCRDTLLAQDADIICFQECRSIQLNFIKEKFPGFEHFAIENAPKANARAEPTIAILYSAARFKQLRAGGFWLSDTPSTPNSRFDDSAFPRLANWVLLQDSVTGGAFVVWNTHLDHISGPVGDSVRERQIAVLLAQAGKIPSDLPQILTGDFNTTAGSNAIRAVKTAGWADSYAVLHGPDDPGSTYHGFLGKNYTKKSHGKIDFIFFNGPLKPLASEIVRDEQKGRYPSDHYFISADFEFAKTVDAPAALKPGQTPDGTHP</sequence>
<evidence type="ECO:0000313" key="4">
    <source>
        <dbReference type="Proteomes" id="UP000078486"/>
    </source>
</evidence>
<comment type="caution">
    <text evidence="3">The sequence shown here is derived from an EMBL/GenBank/DDBJ whole genome shotgun (WGS) entry which is preliminary data.</text>
</comment>